<evidence type="ECO:0000313" key="3">
    <source>
        <dbReference type="EMBL" id="OBS26177.1"/>
    </source>
</evidence>
<dbReference type="PANTHER" id="PTHR24133:SF40">
    <property type="entry name" value="ANKYRIN REPEAT DOMAIN 44"/>
    <property type="match status" value="1"/>
</dbReference>
<dbReference type="InterPro" id="IPR036770">
    <property type="entry name" value="Ankyrin_rpt-contain_sf"/>
</dbReference>
<evidence type="ECO:0000313" key="4">
    <source>
        <dbReference type="Proteomes" id="UP000091967"/>
    </source>
</evidence>
<feature type="region of interest" description="Disordered" evidence="2">
    <location>
        <begin position="352"/>
        <end position="372"/>
    </location>
</feature>
<reference evidence="3 4" key="1">
    <citation type="submission" date="2016-06" db="EMBL/GenBank/DDBJ databases">
        <title>Living apart together: crosstalk between the core and supernumerary genomes in a fungal plant pathogen.</title>
        <authorList>
            <person name="Vanheule A."/>
            <person name="Audenaert K."/>
            <person name="Warris S."/>
            <person name="Van De Geest H."/>
            <person name="Schijlen E."/>
            <person name="Hofte M."/>
            <person name="De Saeger S."/>
            <person name="Haesaert G."/>
            <person name="Waalwijk C."/>
            <person name="Van Der Lee T."/>
        </authorList>
    </citation>
    <scope>NUCLEOTIDE SEQUENCE [LARGE SCALE GENOMIC DNA]</scope>
    <source>
        <strain evidence="3 4">2516</strain>
    </source>
</reference>
<dbReference type="SUPFAM" id="SSF48403">
    <property type="entry name" value="Ankyrin repeat"/>
    <property type="match status" value="2"/>
</dbReference>
<dbReference type="OMA" id="PNKVYRG"/>
<dbReference type="Pfam" id="PF12796">
    <property type="entry name" value="Ank_2"/>
    <property type="match status" value="4"/>
</dbReference>
<dbReference type="STRING" id="36050.A0A1B8B0B9"/>
<feature type="repeat" description="ANK" evidence="1">
    <location>
        <begin position="672"/>
        <end position="704"/>
    </location>
</feature>
<evidence type="ECO:0000256" key="1">
    <source>
        <dbReference type="PROSITE-ProRule" id="PRU00023"/>
    </source>
</evidence>
<feature type="repeat" description="ANK" evidence="1">
    <location>
        <begin position="638"/>
        <end position="671"/>
    </location>
</feature>
<dbReference type="SMART" id="SM00248">
    <property type="entry name" value="ANK"/>
    <property type="match status" value="13"/>
</dbReference>
<keyword evidence="1" id="KW-0040">ANK repeat</keyword>
<sequence>MTTQIAPLGPAPAIPATDKEYSFFEALALGPRESFSLVSNEALGLPSSPTSPTSPTRPQATSAQQKSRSPLLGSLPELTPSARPVTPPHTKKRLAQVSAQAYVPASPARSAVVPPTPKSASATAPLKKAPSVITVSTTSPPNTSAARAPTAASTNTAPRSLNSKKSTAAMANTVKAQSTCLELCHKTTALGDRISVRMLEYLTMVTKQPHGLDVLAHDFLDTCEILFSIEAGLGECIRNQQTFPADVISELSKKFRVTQADFQLLDQMLARFLENERKGTMGRMRRGWGRIFGDNDIEKMISALGRTRESLRMSALMFQWSLGNEKIENELGIGYTGLAAALDRMDSRAGVAPRSKVSDAGGSQYRPSSASAHRGIEGHVMSINSQPPLPPLPWAERSASLHTDPIAASIHNDARSFSNHHHNTASSVHSNERYHSGTTATFDRMSTFDEHHETRSQNTQISDSEVSLEELAGLDLNGGTKAVRIKADPFSMPRWNPRNTVGADATNLKTALISAVRGKNHKLIEQLLDRGVSPNTGPDHLALKEAVLNTDSEAVRLLLLFGADPNGIDRDGVTPLFAAVERSFIAGAVPLLKYGADPTFQIGPDNETALAAACMANKVNFAHLLLIYGGDPNQLTATGETLLSAAINKKTPKRFIDLILDYGADPDLKSREGKTALFEAIQNSRVDIVQSLLDHGANPNLPGPKHMLWPATYQSACLQVLLNHGADPKKAPGIMELAVSVNNIESVKILLSSKVDPNQKKDGVYTPLCTSIRDNRPDIFHLLLANKADPNVPASEYPAFKCITHNRLQYLPHLVEAGVNLSSPKGIVETAVSVNNMEALTWLLEKGMNPNDKNPKGHSPLTTAIRENRVDMVDFLLTNGADPNVRGQDWPVCMAVRNPPILKRILSVLAEPRAFKGVMEMAVVANQLESVKLLLNAGVSVEDKNGGVFSPLTSAIREDRKDIVWYLINEGGADINAPGEHLPVVKALRRYRGDGEILEFLLEHGADPNKVYRGWNGVMQAVENGDEQILRLLGEKAGFDMDVKDELDRSITEIAASRGWDEAVAILQEYAITKSA</sequence>
<organism evidence="3 4">
    <name type="scientific">Fusarium poae</name>
    <dbReference type="NCBI Taxonomy" id="36050"/>
    <lineage>
        <taxon>Eukaryota</taxon>
        <taxon>Fungi</taxon>
        <taxon>Dikarya</taxon>
        <taxon>Ascomycota</taxon>
        <taxon>Pezizomycotina</taxon>
        <taxon>Sordariomycetes</taxon>
        <taxon>Hypocreomycetidae</taxon>
        <taxon>Hypocreales</taxon>
        <taxon>Nectriaceae</taxon>
        <taxon>Fusarium</taxon>
    </lineage>
</organism>
<protein>
    <submittedName>
        <fullName evidence="3">Uncharacterized protein</fullName>
    </submittedName>
</protein>
<name>A0A1B8B0B9_FUSPO</name>
<proteinExistence type="predicted"/>
<comment type="caution">
    <text evidence="3">The sequence shown here is derived from an EMBL/GenBank/DDBJ whole genome shotgun (WGS) entry which is preliminary data.</text>
</comment>
<dbReference type="InterPro" id="IPR052391">
    <property type="entry name" value="E3_Ligase-Neurotoxin"/>
</dbReference>
<dbReference type="Gene3D" id="1.25.40.20">
    <property type="entry name" value="Ankyrin repeat-containing domain"/>
    <property type="match status" value="2"/>
</dbReference>
<feature type="compositionally biased region" description="Low complexity" evidence="2">
    <location>
        <begin position="46"/>
        <end position="62"/>
    </location>
</feature>
<gene>
    <name evidence="3" type="ORF">FPOA_00119</name>
</gene>
<dbReference type="PANTHER" id="PTHR24133">
    <property type="entry name" value="ANKYRIN DOMAIN-CONTAINING"/>
    <property type="match status" value="1"/>
</dbReference>
<feature type="region of interest" description="Disordered" evidence="2">
    <location>
        <begin position="40"/>
        <end position="168"/>
    </location>
</feature>
<accession>A0A1B8B0B9</accession>
<dbReference type="PROSITE" id="PS50088">
    <property type="entry name" value="ANK_REPEAT"/>
    <property type="match status" value="3"/>
</dbReference>
<keyword evidence="4" id="KW-1185">Reference proteome</keyword>
<evidence type="ECO:0000256" key="2">
    <source>
        <dbReference type="SAM" id="MobiDB-lite"/>
    </source>
</evidence>
<dbReference type="PROSITE" id="PS50297">
    <property type="entry name" value="ANK_REP_REGION"/>
    <property type="match status" value="2"/>
</dbReference>
<dbReference type="Proteomes" id="UP000091967">
    <property type="component" value="Unassembled WGS sequence"/>
</dbReference>
<feature type="repeat" description="ANK" evidence="1">
    <location>
        <begin position="856"/>
        <end position="888"/>
    </location>
</feature>
<dbReference type="InterPro" id="IPR002110">
    <property type="entry name" value="Ankyrin_rpt"/>
</dbReference>
<feature type="compositionally biased region" description="Low complexity" evidence="2">
    <location>
        <begin position="103"/>
        <end position="160"/>
    </location>
</feature>
<dbReference type="EMBL" id="LYXU01000001">
    <property type="protein sequence ID" value="OBS26177.1"/>
    <property type="molecule type" value="Genomic_DNA"/>
</dbReference>
<dbReference type="AlphaFoldDB" id="A0A1B8B0B9"/>